<evidence type="ECO:0000313" key="7">
    <source>
        <dbReference type="Proteomes" id="UP000193900"/>
    </source>
</evidence>
<dbReference type="PROSITE" id="PS51318">
    <property type="entry name" value="TAT"/>
    <property type="match status" value="1"/>
</dbReference>
<dbReference type="SUPFAM" id="SSF49503">
    <property type="entry name" value="Cupredoxins"/>
    <property type="match status" value="3"/>
</dbReference>
<dbReference type="InterPro" id="IPR008972">
    <property type="entry name" value="Cupredoxin"/>
</dbReference>
<protein>
    <submittedName>
        <fullName evidence="6">Multicopper oxidase mco</fullName>
        <ecNumber evidence="6">1.-.-.-</ecNumber>
    </submittedName>
</protein>
<keyword evidence="1" id="KW-0479">Metal-binding</keyword>
<evidence type="ECO:0000259" key="5">
    <source>
        <dbReference type="Pfam" id="PF07732"/>
    </source>
</evidence>
<evidence type="ECO:0000313" key="6">
    <source>
        <dbReference type="EMBL" id="SLN76475.1"/>
    </source>
</evidence>
<evidence type="ECO:0000259" key="4">
    <source>
        <dbReference type="Pfam" id="PF07731"/>
    </source>
</evidence>
<dbReference type="CDD" id="cd13861">
    <property type="entry name" value="CuRO_1_CumA_like"/>
    <property type="match status" value="1"/>
</dbReference>
<evidence type="ECO:0000256" key="3">
    <source>
        <dbReference type="SAM" id="MobiDB-lite"/>
    </source>
</evidence>
<evidence type="ECO:0000256" key="1">
    <source>
        <dbReference type="ARBA" id="ARBA00022723"/>
    </source>
</evidence>
<gene>
    <name evidence="6" type="primary">mco</name>
    <name evidence="6" type="ORF">ROA7023_04182</name>
</gene>
<dbReference type="Proteomes" id="UP000193900">
    <property type="component" value="Unassembled WGS sequence"/>
</dbReference>
<dbReference type="InterPro" id="IPR045087">
    <property type="entry name" value="Cu-oxidase_fam"/>
</dbReference>
<accession>A0A1Y5U148</accession>
<dbReference type="Gene3D" id="2.60.40.420">
    <property type="entry name" value="Cupredoxins - blue copper proteins"/>
    <property type="match status" value="3"/>
</dbReference>
<feature type="domain" description="Plastocyanin-like" evidence="4">
    <location>
        <begin position="379"/>
        <end position="480"/>
    </location>
</feature>
<name>A0A1Y5U148_9RHOB</name>
<sequence length="481" mass="52315">MAGEIVARPDTFPEILAMPTRRAFIGQTAAVLALAVSGRHVSAASHAPATLTARKVSVQLAPDGYPATSIWGYEGRAPGPTIRVLQGERVQRRLVNDLPEPTSVHWHGIRIDNAMDGVSGLTQEAVAPGEAFDYDFVAPDAGTYWYHAHNRSWVQVARGLHGPLIVEEATPPEVDREEILVLDDWLLDPETALIDDSFDQPMMMSHGGRIGNLITTNGRFGLSIPVARHMRLRLRLINASNARIFPLQLAGLRGWTVALDGMPLAAPEPLQDVLVLAPAQRADLIVDVTAEAGETAHLVRIGNDDRPASQVAFPVSGSSAQTPRAAPAPLPPNPGVGIRSLTDARPLRLVMSGGAMGRMDSAFLGGERMGFRELAARGRFWAFNEMAEMTQAPLADLSRGEPVRLEIVNETVFPHAMHLHGMHFREIREGRPVGPMRDTALVAAQETREIGFVADNPGDWLFHCHMLSHAESGMMTWVRVT</sequence>
<dbReference type="GO" id="GO:0016491">
    <property type="term" value="F:oxidoreductase activity"/>
    <property type="evidence" value="ECO:0007669"/>
    <property type="project" value="UniProtKB-KW"/>
</dbReference>
<feature type="domain" description="Plastocyanin-like" evidence="5">
    <location>
        <begin position="59"/>
        <end position="169"/>
    </location>
</feature>
<dbReference type="Pfam" id="PF07732">
    <property type="entry name" value="Cu-oxidase_3"/>
    <property type="match status" value="1"/>
</dbReference>
<evidence type="ECO:0000256" key="2">
    <source>
        <dbReference type="ARBA" id="ARBA00023002"/>
    </source>
</evidence>
<dbReference type="InterPro" id="IPR011706">
    <property type="entry name" value="Cu-oxidase_C"/>
</dbReference>
<feature type="region of interest" description="Disordered" evidence="3">
    <location>
        <begin position="310"/>
        <end position="338"/>
    </location>
</feature>
<dbReference type="InterPro" id="IPR002355">
    <property type="entry name" value="Cu_oxidase_Cu_BS"/>
</dbReference>
<dbReference type="PANTHER" id="PTHR11709:SF2">
    <property type="entry name" value="MULTICOPPER OXIDASE LPR1"/>
    <property type="match status" value="1"/>
</dbReference>
<keyword evidence="2 6" id="KW-0560">Oxidoreductase</keyword>
<dbReference type="Pfam" id="PF07731">
    <property type="entry name" value="Cu-oxidase_2"/>
    <property type="match status" value="1"/>
</dbReference>
<reference evidence="6 7" key="1">
    <citation type="submission" date="2017-03" db="EMBL/GenBank/DDBJ databases">
        <authorList>
            <person name="Afonso C.L."/>
            <person name="Miller P.J."/>
            <person name="Scott M.A."/>
            <person name="Spackman E."/>
            <person name="Goraichik I."/>
            <person name="Dimitrov K.M."/>
            <person name="Suarez D.L."/>
            <person name="Swayne D.E."/>
        </authorList>
    </citation>
    <scope>NUCLEOTIDE SEQUENCE [LARGE SCALE GENOMIC DNA]</scope>
    <source>
        <strain evidence="6 7">CECT 7023</strain>
    </source>
</reference>
<keyword evidence="7" id="KW-1185">Reference proteome</keyword>
<dbReference type="EC" id="1.-.-.-" evidence="6"/>
<dbReference type="AlphaFoldDB" id="A0A1Y5U148"/>
<dbReference type="EMBL" id="FWFZ01000042">
    <property type="protein sequence ID" value="SLN76475.1"/>
    <property type="molecule type" value="Genomic_DNA"/>
</dbReference>
<dbReference type="PROSITE" id="PS00080">
    <property type="entry name" value="MULTICOPPER_OXIDASE2"/>
    <property type="match status" value="1"/>
</dbReference>
<dbReference type="InterPro" id="IPR006311">
    <property type="entry name" value="TAT_signal"/>
</dbReference>
<proteinExistence type="predicted"/>
<organism evidence="6 7">
    <name type="scientific">Roseisalinus antarcticus</name>
    <dbReference type="NCBI Taxonomy" id="254357"/>
    <lineage>
        <taxon>Bacteria</taxon>
        <taxon>Pseudomonadati</taxon>
        <taxon>Pseudomonadota</taxon>
        <taxon>Alphaproteobacteria</taxon>
        <taxon>Rhodobacterales</taxon>
        <taxon>Roseobacteraceae</taxon>
        <taxon>Roseisalinus</taxon>
    </lineage>
</organism>
<dbReference type="PANTHER" id="PTHR11709">
    <property type="entry name" value="MULTI-COPPER OXIDASE"/>
    <property type="match status" value="1"/>
</dbReference>
<dbReference type="GO" id="GO:0005507">
    <property type="term" value="F:copper ion binding"/>
    <property type="evidence" value="ECO:0007669"/>
    <property type="project" value="InterPro"/>
</dbReference>
<dbReference type="InterPro" id="IPR011707">
    <property type="entry name" value="Cu-oxidase-like_N"/>
</dbReference>